<protein>
    <recommendedName>
        <fullName evidence="1">Reverse transcriptase domain-containing protein</fullName>
    </recommendedName>
</protein>
<comment type="caution">
    <text evidence="2">The sequence shown here is derived from an EMBL/GenBank/DDBJ whole genome shotgun (WGS) entry which is preliminary data.</text>
</comment>
<gene>
    <name evidence="2" type="ORF">CI610_02886</name>
</gene>
<evidence type="ECO:0000259" key="1">
    <source>
        <dbReference type="PROSITE" id="PS50878"/>
    </source>
</evidence>
<dbReference type="PROSITE" id="PS50878">
    <property type="entry name" value="RT_POL"/>
    <property type="match status" value="1"/>
</dbReference>
<name>A0A2H9T4P8_9ZZZZ</name>
<proteinExistence type="predicted"/>
<accession>A0A2H9T4P8</accession>
<evidence type="ECO:0000313" key="2">
    <source>
        <dbReference type="EMBL" id="PJE78177.1"/>
    </source>
</evidence>
<dbReference type="AlphaFoldDB" id="A0A2H9T4P8"/>
<dbReference type="InterPro" id="IPR000477">
    <property type="entry name" value="RT_dom"/>
</dbReference>
<organism evidence="2">
    <name type="scientific">invertebrate metagenome</name>
    <dbReference type="NCBI Taxonomy" id="1711999"/>
    <lineage>
        <taxon>unclassified sequences</taxon>
        <taxon>metagenomes</taxon>
        <taxon>organismal metagenomes</taxon>
    </lineage>
</organism>
<feature type="domain" description="Reverse transcriptase" evidence="1">
    <location>
        <begin position="1"/>
        <end position="68"/>
    </location>
</feature>
<dbReference type="EMBL" id="NSIT01000242">
    <property type="protein sequence ID" value="PJE78177.1"/>
    <property type="molecule type" value="Genomic_DNA"/>
</dbReference>
<sequence length="68" mass="8184">MLDLFLLMYTDDMALFVNCPEDLQIMLDSLYAYTIKWNLEVNVDITKIMVFRNCGQIRNNEPWKYNNE</sequence>
<reference evidence="2" key="1">
    <citation type="journal article" date="2017" name="Appl. Environ. Microbiol.">
        <title>Molecular characterization of an Endozoicomonas-like organism causing infection in king scallop Pecten maximus L.</title>
        <authorList>
            <person name="Cano I."/>
            <person name="van Aerle R."/>
            <person name="Ross S."/>
            <person name="Verner-Jeffreys D.W."/>
            <person name="Paley R.K."/>
            <person name="Rimmer G."/>
            <person name="Ryder D."/>
            <person name="Hooper P."/>
            <person name="Stone D."/>
            <person name="Feist S.W."/>
        </authorList>
    </citation>
    <scope>NUCLEOTIDE SEQUENCE</scope>
</reference>